<organism evidence="6 7">
    <name type="scientific">Campylobacter pinnipediorum subsp. caledonicus</name>
    <dbReference type="NCBI Taxonomy" id="1874362"/>
    <lineage>
        <taxon>Bacteria</taxon>
        <taxon>Pseudomonadati</taxon>
        <taxon>Campylobacterota</taxon>
        <taxon>Epsilonproteobacteria</taxon>
        <taxon>Campylobacterales</taxon>
        <taxon>Campylobacteraceae</taxon>
        <taxon>Campylobacter</taxon>
    </lineage>
</organism>
<feature type="binding site" evidence="5">
    <location>
        <position position="92"/>
    </location>
    <ligand>
        <name>Zn(2+)</name>
        <dbReference type="ChEBI" id="CHEBI:29105"/>
    </ligand>
</feature>
<dbReference type="NCBIfam" id="TIGR00100">
    <property type="entry name" value="hypA"/>
    <property type="match status" value="1"/>
</dbReference>
<evidence type="ECO:0000256" key="5">
    <source>
        <dbReference type="HAMAP-Rule" id="MF_00213"/>
    </source>
</evidence>
<sequence>MHELSIAQSLLKLCEENAVKNNAKEVTKIEIKIGRLSGIEPHYLESAFSVCQAETICENAKLIINVQEIIVKCKECGNQSELSKNEFLCPKCNSQDLEVIDGEDMYLMKLEMI</sequence>
<dbReference type="PROSITE" id="PS01249">
    <property type="entry name" value="HYPA"/>
    <property type="match status" value="1"/>
</dbReference>
<keyword evidence="2 5" id="KW-0533">Nickel</keyword>
<dbReference type="HAMAP" id="MF_00213">
    <property type="entry name" value="HypA_HybF"/>
    <property type="match status" value="1"/>
</dbReference>
<dbReference type="PANTHER" id="PTHR34535">
    <property type="entry name" value="HYDROGENASE MATURATION FACTOR HYPA"/>
    <property type="match status" value="1"/>
</dbReference>
<gene>
    <name evidence="5 6" type="primary">hypA</name>
    <name evidence="6" type="ORF">CPIN18021_0931</name>
</gene>
<evidence type="ECO:0000313" key="7">
    <source>
        <dbReference type="Proteomes" id="UP000190868"/>
    </source>
</evidence>
<dbReference type="InterPro" id="IPR020538">
    <property type="entry name" value="Hydgase_Ni_incorp_HypA/HybF_CS"/>
</dbReference>
<dbReference type="GO" id="GO:0051604">
    <property type="term" value="P:protein maturation"/>
    <property type="evidence" value="ECO:0007669"/>
    <property type="project" value="InterPro"/>
</dbReference>
<keyword evidence="7" id="KW-1185">Reference proteome</keyword>
<feature type="binding site" evidence="5">
    <location>
        <position position="2"/>
    </location>
    <ligand>
        <name>Ni(2+)</name>
        <dbReference type="ChEBI" id="CHEBI:49786"/>
    </ligand>
</feature>
<dbReference type="GeneID" id="56566566"/>
<evidence type="ECO:0000256" key="3">
    <source>
        <dbReference type="ARBA" id="ARBA00022723"/>
    </source>
</evidence>
<dbReference type="Pfam" id="PF01155">
    <property type="entry name" value="HypA"/>
    <property type="match status" value="1"/>
</dbReference>
<protein>
    <recommendedName>
        <fullName evidence="5">Hydrogenase maturation factor HypA</fullName>
    </recommendedName>
</protein>
<evidence type="ECO:0000256" key="1">
    <source>
        <dbReference type="ARBA" id="ARBA00010748"/>
    </source>
</evidence>
<keyword evidence="4 5" id="KW-0862">Zinc</keyword>
<evidence type="ECO:0000256" key="2">
    <source>
        <dbReference type="ARBA" id="ARBA00022596"/>
    </source>
</evidence>
<dbReference type="PIRSF" id="PIRSF004761">
    <property type="entry name" value="Hydrgn_mat_HypA"/>
    <property type="match status" value="1"/>
</dbReference>
<feature type="binding site" evidence="5">
    <location>
        <position position="73"/>
    </location>
    <ligand>
        <name>Zn(2+)</name>
        <dbReference type="ChEBI" id="CHEBI:29105"/>
    </ligand>
</feature>
<dbReference type="Proteomes" id="UP000190868">
    <property type="component" value="Chromosome"/>
</dbReference>
<comment type="similarity">
    <text evidence="1 5">Belongs to the HypA/HybF family.</text>
</comment>
<proteinExistence type="inferred from homology"/>
<evidence type="ECO:0000313" key="6">
    <source>
        <dbReference type="EMBL" id="AQW87739.1"/>
    </source>
</evidence>
<feature type="binding site" evidence="5">
    <location>
        <position position="76"/>
    </location>
    <ligand>
        <name>Zn(2+)</name>
        <dbReference type="ChEBI" id="CHEBI:29105"/>
    </ligand>
</feature>
<feature type="binding site" evidence="5">
    <location>
        <position position="89"/>
    </location>
    <ligand>
        <name>Zn(2+)</name>
        <dbReference type="ChEBI" id="CHEBI:29105"/>
    </ligand>
</feature>
<reference evidence="7" key="1">
    <citation type="submission" date="2016-09" db="EMBL/GenBank/DDBJ databases">
        <title>Comparative genomics of the Campylobacter concisus group.</title>
        <authorList>
            <person name="Miller W.G."/>
            <person name="Yee E."/>
            <person name="Chapman M.H."/>
            <person name="Huynh S."/>
            <person name="Bono J.L."/>
            <person name="On S.L.W."/>
            <person name="StLeger J."/>
            <person name="Foster G."/>
            <person name="Parker C.T."/>
        </authorList>
    </citation>
    <scope>NUCLEOTIDE SEQUENCE [LARGE SCALE GENOMIC DNA]</scope>
    <source>
        <strain evidence="7">RM18021</strain>
    </source>
</reference>
<name>A0A1S6U7T3_9BACT</name>
<evidence type="ECO:0000256" key="4">
    <source>
        <dbReference type="ARBA" id="ARBA00022833"/>
    </source>
</evidence>
<dbReference type="RefSeq" id="WP_069637408.1">
    <property type="nucleotide sequence ID" value="NZ_CP017018.1"/>
</dbReference>
<dbReference type="GO" id="GO:0016151">
    <property type="term" value="F:nickel cation binding"/>
    <property type="evidence" value="ECO:0007669"/>
    <property type="project" value="UniProtKB-UniRule"/>
</dbReference>
<dbReference type="InterPro" id="IPR000688">
    <property type="entry name" value="HypA/HybF"/>
</dbReference>
<dbReference type="AlphaFoldDB" id="A0A1S6U7T3"/>
<comment type="function">
    <text evidence="5">Involved in the maturation of [NiFe] hydrogenases. Required for nickel insertion into the metal center of the hydrogenase.</text>
</comment>
<dbReference type="PANTHER" id="PTHR34535:SF3">
    <property type="entry name" value="HYDROGENASE MATURATION FACTOR HYPA"/>
    <property type="match status" value="1"/>
</dbReference>
<dbReference type="Gene3D" id="3.30.2320.80">
    <property type="match status" value="1"/>
</dbReference>
<dbReference type="GO" id="GO:0008270">
    <property type="term" value="F:zinc ion binding"/>
    <property type="evidence" value="ECO:0007669"/>
    <property type="project" value="UniProtKB-UniRule"/>
</dbReference>
<dbReference type="EMBL" id="CP017258">
    <property type="protein sequence ID" value="AQW87739.1"/>
    <property type="molecule type" value="Genomic_DNA"/>
</dbReference>
<dbReference type="KEGG" id="cpin:CPIN18020_0929"/>
<keyword evidence="3 5" id="KW-0479">Metal-binding</keyword>
<accession>A0A1S6U7T3</accession>